<protein>
    <submittedName>
        <fullName evidence="1">Uncharacterized protein</fullName>
    </submittedName>
</protein>
<evidence type="ECO:0000313" key="2">
    <source>
        <dbReference type="Proteomes" id="UP001054945"/>
    </source>
</evidence>
<evidence type="ECO:0000313" key="1">
    <source>
        <dbReference type="EMBL" id="GIY20113.1"/>
    </source>
</evidence>
<dbReference type="AlphaFoldDB" id="A0AAV4RDS9"/>
<accession>A0AAV4RDS9</accession>
<reference evidence="1 2" key="1">
    <citation type="submission" date="2021-06" db="EMBL/GenBank/DDBJ databases">
        <title>Caerostris extrusa draft genome.</title>
        <authorList>
            <person name="Kono N."/>
            <person name="Arakawa K."/>
        </authorList>
    </citation>
    <scope>NUCLEOTIDE SEQUENCE [LARGE SCALE GENOMIC DNA]</scope>
</reference>
<dbReference type="Proteomes" id="UP001054945">
    <property type="component" value="Unassembled WGS sequence"/>
</dbReference>
<name>A0AAV4RDS9_CAEEX</name>
<proteinExistence type="predicted"/>
<comment type="caution">
    <text evidence="1">The sequence shown here is derived from an EMBL/GenBank/DDBJ whole genome shotgun (WGS) entry which is preliminary data.</text>
</comment>
<keyword evidence="2" id="KW-1185">Reference proteome</keyword>
<dbReference type="EMBL" id="BPLR01007840">
    <property type="protein sequence ID" value="GIY20113.1"/>
    <property type="molecule type" value="Genomic_DNA"/>
</dbReference>
<gene>
    <name evidence="1" type="ORF">CEXT_634081</name>
</gene>
<sequence length="99" mass="11345">MQGLSFNGQGMGKVNISHNLNGKDCSTLRLAKRPHAAKTSQSKQYSNKILSHRYHSVRNSRSVQYSEWELVSTIYFYDRVYSNFCQNTEKGLKPVLAED</sequence>
<organism evidence="1 2">
    <name type="scientific">Caerostris extrusa</name>
    <name type="common">Bark spider</name>
    <name type="synonym">Caerostris bankana</name>
    <dbReference type="NCBI Taxonomy" id="172846"/>
    <lineage>
        <taxon>Eukaryota</taxon>
        <taxon>Metazoa</taxon>
        <taxon>Ecdysozoa</taxon>
        <taxon>Arthropoda</taxon>
        <taxon>Chelicerata</taxon>
        <taxon>Arachnida</taxon>
        <taxon>Araneae</taxon>
        <taxon>Araneomorphae</taxon>
        <taxon>Entelegynae</taxon>
        <taxon>Araneoidea</taxon>
        <taxon>Araneidae</taxon>
        <taxon>Caerostris</taxon>
    </lineage>
</organism>